<feature type="region of interest" description="Disordered" evidence="13">
    <location>
        <begin position="104"/>
        <end position="140"/>
    </location>
</feature>
<dbReference type="InterPro" id="IPR055333">
    <property type="entry name" value="HISTONE_H2B_site"/>
</dbReference>
<evidence type="ECO:0000256" key="12">
    <source>
        <dbReference type="RuleBase" id="RU000451"/>
    </source>
</evidence>
<dbReference type="FunFam" id="1.10.20.10:FF:000014">
    <property type="entry name" value="Histone H2B"/>
    <property type="match status" value="1"/>
</dbReference>
<sequence>MSDPPKVRSMNFAIADPDVRPVLVPAGNKVRPTVSGRKPMKKLTPETEKKPVALSNAPLQCISAPPPFILRRQERHQAVLKNLSSMNASYSSDASLTISSTHISGEVARRKKPAEKTPEKAKAEKKIPKDATSGDKKKKRKAKNVETYKIYIFKVLKQVHPDIGISSKAMGIMNSFINDIFEKLAQESSRLARYNKKPTITSREIQTAVRLVLPGELAKHAVSEGTKAVTKFTSS</sequence>
<evidence type="ECO:0000256" key="10">
    <source>
        <dbReference type="ARBA" id="ARBA00023242"/>
    </source>
</evidence>
<protein>
    <recommendedName>
        <fullName evidence="12">Histone H2B</fullName>
    </recommendedName>
</protein>
<keyword evidence="10 12" id="KW-0539">Nucleus</keyword>
<feature type="region of interest" description="Disordered" evidence="13">
    <location>
        <begin position="24"/>
        <end position="52"/>
    </location>
</feature>
<dbReference type="InterPro" id="IPR009072">
    <property type="entry name" value="Histone-fold"/>
</dbReference>
<dbReference type="CDD" id="cd22910">
    <property type="entry name" value="HFD_H2B"/>
    <property type="match status" value="1"/>
</dbReference>
<evidence type="ECO:0000256" key="2">
    <source>
        <dbReference type="ARBA" id="ARBA00004123"/>
    </source>
</evidence>
<keyword evidence="8" id="KW-0007">Acetylation</keyword>
<evidence type="ECO:0000256" key="8">
    <source>
        <dbReference type="ARBA" id="ARBA00022990"/>
    </source>
</evidence>
<name>A0A8T0KN32_PHAAN</name>
<feature type="compositionally biased region" description="Basic and acidic residues" evidence="13">
    <location>
        <begin position="114"/>
        <end position="135"/>
    </location>
</feature>
<evidence type="ECO:0000256" key="9">
    <source>
        <dbReference type="ARBA" id="ARBA00023125"/>
    </source>
</evidence>
<gene>
    <name evidence="15" type="ORF">HKW66_Vig0198500</name>
</gene>
<dbReference type="Proteomes" id="UP000743370">
    <property type="component" value="Unassembled WGS sequence"/>
</dbReference>
<evidence type="ECO:0000256" key="1">
    <source>
        <dbReference type="ARBA" id="ARBA00002001"/>
    </source>
</evidence>
<dbReference type="Gene3D" id="1.10.20.10">
    <property type="entry name" value="Histone, subunit A"/>
    <property type="match status" value="1"/>
</dbReference>
<evidence type="ECO:0000259" key="14">
    <source>
        <dbReference type="Pfam" id="PF00125"/>
    </source>
</evidence>
<evidence type="ECO:0000313" key="15">
    <source>
        <dbReference type="EMBL" id="KAG2401114.1"/>
    </source>
</evidence>
<comment type="caution">
    <text evidence="15">The sequence shown here is derived from an EMBL/GenBank/DDBJ whole genome shotgun (WGS) entry which is preliminary data.</text>
</comment>
<keyword evidence="6" id="KW-1017">Isopeptide bond</keyword>
<keyword evidence="9 12" id="KW-0238">DNA-binding</keyword>
<keyword evidence="5 12" id="KW-0158">Chromosome</keyword>
<dbReference type="EMBL" id="JABFOF010000003">
    <property type="protein sequence ID" value="KAG2401114.1"/>
    <property type="molecule type" value="Genomic_DNA"/>
</dbReference>
<feature type="domain" description="Core Histone H2A/H2B/H3" evidence="14">
    <location>
        <begin position="134"/>
        <end position="211"/>
    </location>
</feature>
<dbReference type="GO" id="GO:0000786">
    <property type="term" value="C:nucleosome"/>
    <property type="evidence" value="ECO:0007669"/>
    <property type="project" value="UniProtKB-KW"/>
</dbReference>
<dbReference type="SMART" id="SM00427">
    <property type="entry name" value="H2B"/>
    <property type="match status" value="1"/>
</dbReference>
<comment type="subunit">
    <text evidence="12">The nucleosome is a histone octamer containing two molecules each of H2A, H2B, H3 and H4 assembled in one H3-H4 heterotetramer and two H2A-H2B heterodimers. The octamer wraps approximately 147 bp of DNA.</text>
</comment>
<keyword evidence="11 12" id="KW-0544">Nucleosome core</keyword>
<dbReference type="Pfam" id="PF00125">
    <property type="entry name" value="Histone"/>
    <property type="match status" value="1"/>
</dbReference>
<accession>A0A8T0KN32</accession>
<evidence type="ECO:0000256" key="6">
    <source>
        <dbReference type="ARBA" id="ARBA00022499"/>
    </source>
</evidence>
<dbReference type="GO" id="GO:0005634">
    <property type="term" value="C:nucleus"/>
    <property type="evidence" value="ECO:0007669"/>
    <property type="project" value="UniProtKB-SubCell"/>
</dbReference>
<evidence type="ECO:0000256" key="11">
    <source>
        <dbReference type="ARBA" id="ARBA00023269"/>
    </source>
</evidence>
<dbReference type="GO" id="GO:0046982">
    <property type="term" value="F:protein heterodimerization activity"/>
    <property type="evidence" value="ECO:0007669"/>
    <property type="project" value="InterPro"/>
</dbReference>
<dbReference type="PRINTS" id="PR00621">
    <property type="entry name" value="HISTONEH2B"/>
</dbReference>
<organism evidence="15 16">
    <name type="scientific">Phaseolus angularis</name>
    <name type="common">Azuki bean</name>
    <name type="synonym">Vigna angularis</name>
    <dbReference type="NCBI Taxonomy" id="3914"/>
    <lineage>
        <taxon>Eukaryota</taxon>
        <taxon>Viridiplantae</taxon>
        <taxon>Streptophyta</taxon>
        <taxon>Embryophyta</taxon>
        <taxon>Tracheophyta</taxon>
        <taxon>Spermatophyta</taxon>
        <taxon>Magnoliopsida</taxon>
        <taxon>eudicotyledons</taxon>
        <taxon>Gunneridae</taxon>
        <taxon>Pentapetalae</taxon>
        <taxon>rosids</taxon>
        <taxon>fabids</taxon>
        <taxon>Fabales</taxon>
        <taxon>Fabaceae</taxon>
        <taxon>Papilionoideae</taxon>
        <taxon>50 kb inversion clade</taxon>
        <taxon>NPAAA clade</taxon>
        <taxon>indigoferoid/millettioid clade</taxon>
        <taxon>Phaseoleae</taxon>
        <taxon>Vigna</taxon>
    </lineage>
</organism>
<comment type="subcellular location">
    <subcellularLocation>
        <location evidence="3">Chromosome</location>
    </subcellularLocation>
    <subcellularLocation>
        <location evidence="2 12">Nucleus</location>
    </subcellularLocation>
</comment>
<dbReference type="GO" id="GO:0030527">
    <property type="term" value="F:structural constituent of chromatin"/>
    <property type="evidence" value="ECO:0007669"/>
    <property type="project" value="InterPro"/>
</dbReference>
<evidence type="ECO:0000256" key="5">
    <source>
        <dbReference type="ARBA" id="ARBA00022454"/>
    </source>
</evidence>
<evidence type="ECO:0000256" key="4">
    <source>
        <dbReference type="ARBA" id="ARBA00006846"/>
    </source>
</evidence>
<evidence type="ECO:0000256" key="7">
    <source>
        <dbReference type="ARBA" id="ARBA00022843"/>
    </source>
</evidence>
<reference evidence="15 16" key="1">
    <citation type="submission" date="2020-05" db="EMBL/GenBank/DDBJ databases">
        <title>Vigna angularis (adzuki bean) Var. LongXiaoDou No. 4 denovo assembly.</title>
        <authorList>
            <person name="Xiang H."/>
        </authorList>
    </citation>
    <scope>NUCLEOTIDE SEQUENCE [LARGE SCALE GENOMIC DNA]</scope>
    <source>
        <tissue evidence="15">Leaf</tissue>
    </source>
</reference>
<dbReference type="AlphaFoldDB" id="A0A8T0KN32"/>
<proteinExistence type="inferred from homology"/>
<dbReference type="GO" id="GO:0003677">
    <property type="term" value="F:DNA binding"/>
    <property type="evidence" value="ECO:0007669"/>
    <property type="project" value="UniProtKB-KW"/>
</dbReference>
<dbReference type="SUPFAM" id="SSF47113">
    <property type="entry name" value="Histone-fold"/>
    <property type="match status" value="1"/>
</dbReference>
<dbReference type="InterPro" id="IPR007125">
    <property type="entry name" value="H2A/H2B/H3"/>
</dbReference>
<evidence type="ECO:0000256" key="3">
    <source>
        <dbReference type="ARBA" id="ARBA00004286"/>
    </source>
</evidence>
<comment type="similarity">
    <text evidence="4 12">Belongs to the histone H2B family.</text>
</comment>
<dbReference type="PANTHER" id="PTHR23428">
    <property type="entry name" value="HISTONE H2B"/>
    <property type="match status" value="1"/>
</dbReference>
<dbReference type="InterPro" id="IPR000558">
    <property type="entry name" value="Histone_H2B"/>
</dbReference>
<dbReference type="PROSITE" id="PS00357">
    <property type="entry name" value="HISTONE_H2B"/>
    <property type="match status" value="1"/>
</dbReference>
<comment type="function">
    <text evidence="1">Core component of nucleosome. Nucleosomes wrap and compact DNA into chromatin, limiting DNA accessibility to the cellular machineries which require DNA as a template. Histones thereby play a central role in transcription regulation, DNA repair, DNA replication and chromosomal stability. DNA accessibility is regulated via a complex set of post-translational modifications of histones, also called histone code, and nucleosome remodeling.</text>
</comment>
<evidence type="ECO:0000256" key="13">
    <source>
        <dbReference type="SAM" id="MobiDB-lite"/>
    </source>
</evidence>
<keyword evidence="7" id="KW-0832">Ubl conjugation</keyword>
<evidence type="ECO:0000313" key="16">
    <source>
        <dbReference type="Proteomes" id="UP000743370"/>
    </source>
</evidence>